<keyword evidence="2" id="KW-1133">Transmembrane helix</keyword>
<sequence>MSGQGKTGFFSGFKPVDSVLTSPPTYSIEIENTDPIFFYCSAVGSCINYGMVGVINPNITTSVDRQHQLALDSSYMLNPGELFPPEAPQSSNLPGLSHGINNDKKGISTGAIVGISIAGSFVVLIAALLFFFWGRTKSLKDEADRNAGTVRRQGANNRSPPAMLETGHSHPTTISRNEVGGIYHQYQQTPLLSPPMVDSAYQQYNYNQYSNVPGYNTPAPSYFHPQTPPPHQLPPPPPPLPPPPLSQQELQQQQSAYEYDINSPIGRPAHTIPPIQRQPPLSIHHALSQSSLGGAFELSPTGDHMATLQNNRTSPSPAEVNVKNPDIISPSPSHPYRIASPSHVLATAATTTTTTAAAAAAATNKAEETIPSYYETVYRPGPKHINGGGIGPTEIDGRAVTEGVAPRMIEAKWEEVGEKTIGGGGVVYSG</sequence>
<dbReference type="EMBL" id="JAANER010000003">
    <property type="protein sequence ID" value="KAG9191971.1"/>
    <property type="molecule type" value="Genomic_DNA"/>
</dbReference>
<protein>
    <submittedName>
        <fullName evidence="3">Uncharacterized protein</fullName>
    </submittedName>
</protein>
<keyword evidence="4" id="KW-1185">Reference proteome</keyword>
<accession>A0AAD4ICI3</accession>
<dbReference type="PANTHER" id="PTHR34883:SF8">
    <property type="entry name" value="EXTRACELLULAR SERINE-RICH PROTEIN (AFU_ORTHOLOGUE AFUA_6G00670)"/>
    <property type="match status" value="1"/>
</dbReference>
<evidence type="ECO:0000256" key="1">
    <source>
        <dbReference type="SAM" id="MobiDB-lite"/>
    </source>
</evidence>
<dbReference type="InterPro" id="IPR052953">
    <property type="entry name" value="Ser-rich/MCO-related"/>
</dbReference>
<dbReference type="AlphaFoldDB" id="A0AAD4ICI3"/>
<dbReference type="PANTHER" id="PTHR34883">
    <property type="entry name" value="SERINE-RICH PROTEIN, PUTATIVE-RELATED-RELATED"/>
    <property type="match status" value="1"/>
</dbReference>
<feature type="region of interest" description="Disordered" evidence="1">
    <location>
        <begin position="144"/>
        <end position="169"/>
    </location>
</feature>
<dbReference type="Proteomes" id="UP001199106">
    <property type="component" value="Unassembled WGS sequence"/>
</dbReference>
<evidence type="ECO:0000313" key="3">
    <source>
        <dbReference type="EMBL" id="KAG9191971.1"/>
    </source>
</evidence>
<evidence type="ECO:0000313" key="4">
    <source>
        <dbReference type="Proteomes" id="UP001199106"/>
    </source>
</evidence>
<gene>
    <name evidence="3" type="ORF">G6011_10705</name>
</gene>
<name>A0AAD4ICI3_9PLEO</name>
<comment type="caution">
    <text evidence="3">The sequence shown here is derived from an EMBL/GenBank/DDBJ whole genome shotgun (WGS) entry which is preliminary data.</text>
</comment>
<proteinExistence type="predicted"/>
<organism evidence="3 4">
    <name type="scientific">Alternaria panax</name>
    <dbReference type="NCBI Taxonomy" id="48097"/>
    <lineage>
        <taxon>Eukaryota</taxon>
        <taxon>Fungi</taxon>
        <taxon>Dikarya</taxon>
        <taxon>Ascomycota</taxon>
        <taxon>Pezizomycotina</taxon>
        <taxon>Dothideomycetes</taxon>
        <taxon>Pleosporomycetidae</taxon>
        <taxon>Pleosporales</taxon>
        <taxon>Pleosporineae</taxon>
        <taxon>Pleosporaceae</taxon>
        <taxon>Alternaria</taxon>
        <taxon>Alternaria sect. Panax</taxon>
    </lineage>
</organism>
<keyword evidence="2" id="KW-0472">Membrane</keyword>
<keyword evidence="2" id="KW-0812">Transmembrane</keyword>
<feature type="region of interest" description="Disordered" evidence="1">
    <location>
        <begin position="217"/>
        <end position="254"/>
    </location>
</feature>
<reference evidence="3" key="1">
    <citation type="submission" date="2021-07" db="EMBL/GenBank/DDBJ databases">
        <title>Genome Resource of American Ginseng Black Spot Pathogen Alternaria panax.</title>
        <authorList>
            <person name="Qiu C."/>
            <person name="Wang W."/>
            <person name="Liu Z."/>
        </authorList>
    </citation>
    <scope>NUCLEOTIDE SEQUENCE</scope>
    <source>
        <strain evidence="3">BNCC115425</strain>
    </source>
</reference>
<feature type="compositionally biased region" description="Pro residues" evidence="1">
    <location>
        <begin position="226"/>
        <end position="245"/>
    </location>
</feature>
<feature type="transmembrane region" description="Helical" evidence="2">
    <location>
        <begin position="111"/>
        <end position="133"/>
    </location>
</feature>
<evidence type="ECO:0000256" key="2">
    <source>
        <dbReference type="SAM" id="Phobius"/>
    </source>
</evidence>